<gene>
    <name evidence="1" type="ORF">PIB30_074909</name>
</gene>
<accession>A0ABU6VP96</accession>
<dbReference type="EMBL" id="JASCZI010151977">
    <property type="protein sequence ID" value="MED6175056.1"/>
    <property type="molecule type" value="Genomic_DNA"/>
</dbReference>
<evidence type="ECO:0000313" key="2">
    <source>
        <dbReference type="Proteomes" id="UP001341840"/>
    </source>
</evidence>
<reference evidence="1 2" key="1">
    <citation type="journal article" date="2023" name="Plants (Basel)">
        <title>Bridging the Gap: Combining Genomics and Transcriptomics Approaches to Understand Stylosanthes scabra, an Orphan Legume from the Brazilian Caatinga.</title>
        <authorList>
            <person name="Ferreira-Neto J.R.C."/>
            <person name="da Silva M.D."/>
            <person name="Binneck E."/>
            <person name="de Melo N.F."/>
            <person name="da Silva R.H."/>
            <person name="de Melo A.L.T.M."/>
            <person name="Pandolfi V."/>
            <person name="Bustamante F.O."/>
            <person name="Brasileiro-Vidal A.C."/>
            <person name="Benko-Iseppon A.M."/>
        </authorList>
    </citation>
    <scope>NUCLEOTIDE SEQUENCE [LARGE SCALE GENOMIC DNA]</scope>
    <source>
        <tissue evidence="1">Leaves</tissue>
    </source>
</reference>
<comment type="caution">
    <text evidence="1">The sequence shown here is derived from an EMBL/GenBank/DDBJ whole genome shotgun (WGS) entry which is preliminary data.</text>
</comment>
<dbReference type="Proteomes" id="UP001341840">
    <property type="component" value="Unassembled WGS sequence"/>
</dbReference>
<evidence type="ECO:0000313" key="1">
    <source>
        <dbReference type="EMBL" id="MED6175056.1"/>
    </source>
</evidence>
<keyword evidence="2" id="KW-1185">Reference proteome</keyword>
<proteinExistence type="predicted"/>
<protein>
    <submittedName>
        <fullName evidence="1">Uncharacterized protein</fullName>
    </submittedName>
</protein>
<name>A0ABU6VP96_9FABA</name>
<sequence>MAQHPTPTNGGSTFISTIGISQQSSKRTRAIMSSALNGVPPIQPRRLFHSDITHGSTISINRREHAKGGAVLPPWWTGISFKPTPLMMLSELEVAVAAYTFLNMLEPSEELVISNEKGYRSTVKCLMPEHSVESRVINLVALMMTCVFRHRSKDFDPNCWFMPGHFARFALSDKYKPTEVVLDFFGAYMSKKVSQLIRVSNSTKMRLAGDLILKKYNDLSPIIEMNATKFKSTVEEEHEDIRE</sequence>
<organism evidence="1 2">
    <name type="scientific">Stylosanthes scabra</name>
    <dbReference type="NCBI Taxonomy" id="79078"/>
    <lineage>
        <taxon>Eukaryota</taxon>
        <taxon>Viridiplantae</taxon>
        <taxon>Streptophyta</taxon>
        <taxon>Embryophyta</taxon>
        <taxon>Tracheophyta</taxon>
        <taxon>Spermatophyta</taxon>
        <taxon>Magnoliopsida</taxon>
        <taxon>eudicotyledons</taxon>
        <taxon>Gunneridae</taxon>
        <taxon>Pentapetalae</taxon>
        <taxon>rosids</taxon>
        <taxon>fabids</taxon>
        <taxon>Fabales</taxon>
        <taxon>Fabaceae</taxon>
        <taxon>Papilionoideae</taxon>
        <taxon>50 kb inversion clade</taxon>
        <taxon>dalbergioids sensu lato</taxon>
        <taxon>Dalbergieae</taxon>
        <taxon>Pterocarpus clade</taxon>
        <taxon>Stylosanthes</taxon>
    </lineage>
</organism>